<reference evidence="1 2" key="1">
    <citation type="submission" date="2008-10" db="EMBL/GenBank/DDBJ databases">
        <title>Draft genome sequence of Desulvovibrio piger (ATCC 29098).</title>
        <authorList>
            <person name="Sudarsanam P."/>
            <person name="Ley R."/>
            <person name="Guruge J."/>
            <person name="Turnbaugh P.J."/>
            <person name="Mahowald M."/>
            <person name="Liep D."/>
            <person name="Gordon J."/>
        </authorList>
    </citation>
    <scope>NUCLEOTIDE SEQUENCE [LARGE SCALE GENOMIC DNA]</scope>
    <source>
        <strain evidence="1 2">ATCC 29098</strain>
    </source>
</reference>
<dbReference type="EMBL" id="ABXU01000026">
    <property type="protein sequence ID" value="EEB34169.1"/>
    <property type="molecule type" value="Genomic_DNA"/>
</dbReference>
<sequence length="102" mass="11839">MTRGEIIRHNGWQTIVSLDQTLHCLGGLLSSLLLACIRAPALPAVWADETLSSHCWRWHLYGIRSWPCRLVDTLFWWQKAHCRSAYESERDGRQLPPELRSL</sequence>
<dbReference type="eggNOG" id="ENOG5033BPQ">
    <property type="taxonomic scope" value="Bacteria"/>
</dbReference>
<dbReference type="OrthoDB" id="5460477at2"/>
<gene>
    <name evidence="1" type="ORF">DESPIG_00856</name>
</gene>
<dbReference type="HOGENOM" id="CLU_2117116_0_0_7"/>
<organism evidence="1 2">
    <name type="scientific">Desulfovibrio piger ATCC 29098</name>
    <dbReference type="NCBI Taxonomy" id="411464"/>
    <lineage>
        <taxon>Bacteria</taxon>
        <taxon>Pseudomonadati</taxon>
        <taxon>Thermodesulfobacteriota</taxon>
        <taxon>Desulfovibrionia</taxon>
        <taxon>Desulfovibrionales</taxon>
        <taxon>Desulfovibrionaceae</taxon>
        <taxon>Desulfovibrio</taxon>
    </lineage>
</organism>
<dbReference type="AlphaFoldDB" id="B6WS11"/>
<evidence type="ECO:0000313" key="1">
    <source>
        <dbReference type="EMBL" id="EEB34169.1"/>
    </source>
</evidence>
<dbReference type="Proteomes" id="UP000003676">
    <property type="component" value="Unassembled WGS sequence"/>
</dbReference>
<comment type="caution">
    <text evidence="1">The sequence shown here is derived from an EMBL/GenBank/DDBJ whole genome shotgun (WGS) entry which is preliminary data.</text>
</comment>
<evidence type="ECO:0000313" key="2">
    <source>
        <dbReference type="Proteomes" id="UP000003676"/>
    </source>
</evidence>
<protein>
    <submittedName>
        <fullName evidence="1">Uncharacterized protein</fullName>
    </submittedName>
</protein>
<reference evidence="1 2" key="2">
    <citation type="submission" date="2008-10" db="EMBL/GenBank/DDBJ databases">
        <authorList>
            <person name="Fulton L."/>
            <person name="Clifton S."/>
            <person name="Fulton B."/>
            <person name="Xu J."/>
            <person name="Minx P."/>
            <person name="Pepin K.H."/>
            <person name="Johnson M."/>
            <person name="Bhonagiri V."/>
            <person name="Nash W.E."/>
            <person name="Mardis E.R."/>
            <person name="Wilson R.K."/>
        </authorList>
    </citation>
    <scope>NUCLEOTIDE SEQUENCE [LARGE SCALE GENOMIC DNA]</scope>
    <source>
        <strain evidence="1 2">ATCC 29098</strain>
    </source>
</reference>
<dbReference type="RefSeq" id="WP_006005101.1">
    <property type="nucleotide sequence ID" value="NZ_DS996355.1"/>
</dbReference>
<name>B6WS11_9BACT</name>
<accession>B6WS11</accession>
<proteinExistence type="predicted"/>